<gene>
    <name evidence="1" type="ORF">ATJ97_3750</name>
</gene>
<reference evidence="1 2" key="1">
    <citation type="submission" date="2017-10" db="EMBL/GenBank/DDBJ databases">
        <title>Sequencing the genomes of 1000 actinobacteria strains.</title>
        <authorList>
            <person name="Klenk H.-P."/>
        </authorList>
    </citation>
    <scope>NUCLEOTIDE SEQUENCE [LARGE SCALE GENOMIC DNA]</scope>
    <source>
        <strain evidence="1 2">DSM 21838</strain>
    </source>
</reference>
<name>A0A2A9ESG1_9MICO</name>
<protein>
    <submittedName>
        <fullName evidence="1">DNA-binding MarR family transcriptional regulator</fullName>
    </submittedName>
</protein>
<organism evidence="1 2">
    <name type="scientific">Georgenia soli</name>
    <dbReference type="NCBI Taxonomy" id="638953"/>
    <lineage>
        <taxon>Bacteria</taxon>
        <taxon>Bacillati</taxon>
        <taxon>Actinomycetota</taxon>
        <taxon>Actinomycetes</taxon>
        <taxon>Micrococcales</taxon>
        <taxon>Bogoriellaceae</taxon>
        <taxon>Georgenia</taxon>
    </lineage>
</organism>
<dbReference type="SUPFAM" id="SSF46785">
    <property type="entry name" value="Winged helix' DNA-binding domain"/>
    <property type="match status" value="1"/>
</dbReference>
<dbReference type="InterPro" id="IPR036388">
    <property type="entry name" value="WH-like_DNA-bd_sf"/>
</dbReference>
<dbReference type="Proteomes" id="UP000222106">
    <property type="component" value="Unassembled WGS sequence"/>
</dbReference>
<accession>A0A2A9ESG1</accession>
<proteinExistence type="predicted"/>
<sequence length="192" mass="20605">MTNAAPDPGPTVDVDVAARRARSAVRRAQPGNDLAETLDLVDQMTAMTRSQEQISRAIERLTGLRLGEMQALRAVAEGADHPRAVARRTGQADAAARATCDGLVGRGLLARHHHPLSRGGRPRLIHVTETGRVALEQAEALHVRLFDAVVDSLEVGSDQMRDTVRRIADALDPAHFGARRPELAPALLTDGS</sequence>
<dbReference type="EMBL" id="PDJI01000004">
    <property type="protein sequence ID" value="PFG41202.1"/>
    <property type="molecule type" value="Genomic_DNA"/>
</dbReference>
<comment type="caution">
    <text evidence="1">The sequence shown here is derived from an EMBL/GenBank/DDBJ whole genome shotgun (WGS) entry which is preliminary data.</text>
</comment>
<dbReference type="InterPro" id="IPR036390">
    <property type="entry name" value="WH_DNA-bd_sf"/>
</dbReference>
<dbReference type="Gene3D" id="1.10.10.10">
    <property type="entry name" value="Winged helix-like DNA-binding domain superfamily/Winged helix DNA-binding domain"/>
    <property type="match status" value="1"/>
</dbReference>
<dbReference type="OrthoDB" id="5147427at2"/>
<keyword evidence="2" id="KW-1185">Reference proteome</keyword>
<dbReference type="GO" id="GO:0003677">
    <property type="term" value="F:DNA binding"/>
    <property type="evidence" value="ECO:0007669"/>
    <property type="project" value="UniProtKB-KW"/>
</dbReference>
<dbReference type="RefSeq" id="WP_098485000.1">
    <property type="nucleotide sequence ID" value="NZ_PDJI01000004.1"/>
</dbReference>
<evidence type="ECO:0000313" key="1">
    <source>
        <dbReference type="EMBL" id="PFG41202.1"/>
    </source>
</evidence>
<evidence type="ECO:0000313" key="2">
    <source>
        <dbReference type="Proteomes" id="UP000222106"/>
    </source>
</evidence>
<dbReference type="AlphaFoldDB" id="A0A2A9ESG1"/>
<keyword evidence="1" id="KW-0238">DNA-binding</keyword>